<proteinExistence type="predicted"/>
<dbReference type="AlphaFoldDB" id="S8AVP3"/>
<keyword evidence="5" id="KW-0804">Transcription</keyword>
<evidence type="ECO:0000256" key="1">
    <source>
        <dbReference type="ARBA" id="ARBA00022723"/>
    </source>
</evidence>
<dbReference type="Proteomes" id="UP000019376">
    <property type="component" value="Unassembled WGS sequence"/>
</dbReference>
<dbReference type="EMBL" id="KB644412">
    <property type="protein sequence ID" value="EPS30313.1"/>
    <property type="molecule type" value="Genomic_DNA"/>
</dbReference>
<evidence type="ECO:0000313" key="8">
    <source>
        <dbReference type="Proteomes" id="UP000019376"/>
    </source>
</evidence>
<evidence type="ECO:0000256" key="4">
    <source>
        <dbReference type="ARBA" id="ARBA00023125"/>
    </source>
</evidence>
<evidence type="ECO:0000256" key="2">
    <source>
        <dbReference type="ARBA" id="ARBA00022833"/>
    </source>
</evidence>
<accession>S8AVP3</accession>
<gene>
    <name evidence="7" type="ORF">PDE_05264</name>
</gene>
<keyword evidence="3" id="KW-0805">Transcription regulation</keyword>
<evidence type="ECO:0000256" key="6">
    <source>
        <dbReference type="ARBA" id="ARBA00023242"/>
    </source>
</evidence>
<keyword evidence="8" id="KW-1185">Reference proteome</keyword>
<keyword evidence="6" id="KW-0539">Nucleus</keyword>
<dbReference type="HOGENOM" id="CLU_011409_12_1_1"/>
<protein>
    <submittedName>
        <fullName evidence="7">Uncharacterized protein</fullName>
    </submittedName>
</protein>
<evidence type="ECO:0000256" key="3">
    <source>
        <dbReference type="ARBA" id="ARBA00023015"/>
    </source>
</evidence>
<dbReference type="eggNOG" id="ENOG502RS49">
    <property type="taxonomic scope" value="Eukaryota"/>
</dbReference>
<organism evidence="7 8">
    <name type="scientific">Penicillium oxalicum (strain 114-2 / CGMCC 5302)</name>
    <name type="common">Penicillium decumbens</name>
    <dbReference type="NCBI Taxonomy" id="933388"/>
    <lineage>
        <taxon>Eukaryota</taxon>
        <taxon>Fungi</taxon>
        <taxon>Dikarya</taxon>
        <taxon>Ascomycota</taxon>
        <taxon>Pezizomycotina</taxon>
        <taxon>Eurotiomycetes</taxon>
        <taxon>Eurotiomycetidae</taxon>
        <taxon>Eurotiales</taxon>
        <taxon>Aspergillaceae</taxon>
        <taxon>Penicillium</taxon>
    </lineage>
</organism>
<dbReference type="STRING" id="933388.S8AVP3"/>
<dbReference type="PhylomeDB" id="S8AVP3"/>
<keyword evidence="2" id="KW-0862">Zinc</keyword>
<evidence type="ECO:0000256" key="5">
    <source>
        <dbReference type="ARBA" id="ARBA00023163"/>
    </source>
</evidence>
<sequence length="489" mass="54654">MWRERRAFAYYYQNAASAVGGELDMDFWQRLVPRVCQSEPAVWDALISISALFESPETISVARKNQNHRDALEWYSRALSQVRQQIARGAVDTFVGLISCMLFLCIEALRGGVEEAIQLYGQGVQLILALRAQIAAGWATATEAAVLDETIIPIFIRLGLIGFSFSQPKLALLREAASTPKRADISWRSLRNEIARLGVETQFLQHACEEHLLSADGPYVPKELLDLQNNLSLELSNWYTAFSSLKSSQVNDTGTIALFTATYEALYIMLNISTSSSEVITDQFLPNFQTIVDQSRIALDASLRCDGTQPPITFDINPGVVLWFTCLRCREPSIRREAIALLRRSPRVQGFHSSSSAVIFGERIMHFEEVKSIAITQYSATIDPSIPTIPISVRPISSSQSRDSSSNLQGEASRIRCSLADQIPEEARIGHFTVLQPEVGSSASLTPEVIAKWNLPRDQPILSFWRNERHPVDQSWRMVCEYVPMGVVP</sequence>
<dbReference type="PANTHER" id="PTHR36206:SF14">
    <property type="entry name" value="ZN(2)-C6 FUNGAL-TYPE DOMAIN-CONTAINING PROTEIN-RELATED"/>
    <property type="match status" value="1"/>
</dbReference>
<dbReference type="GO" id="GO:0046872">
    <property type="term" value="F:metal ion binding"/>
    <property type="evidence" value="ECO:0007669"/>
    <property type="project" value="UniProtKB-KW"/>
</dbReference>
<dbReference type="InterPro" id="IPR052360">
    <property type="entry name" value="Transcr_Regulatory_Proteins"/>
</dbReference>
<reference evidence="7 8" key="1">
    <citation type="journal article" date="2013" name="PLoS ONE">
        <title>Genomic and secretomic analyses reveal unique features of the lignocellulolytic enzyme system of Penicillium decumbens.</title>
        <authorList>
            <person name="Liu G."/>
            <person name="Zhang L."/>
            <person name="Wei X."/>
            <person name="Zou G."/>
            <person name="Qin Y."/>
            <person name="Ma L."/>
            <person name="Li J."/>
            <person name="Zheng H."/>
            <person name="Wang S."/>
            <person name="Wang C."/>
            <person name="Xun L."/>
            <person name="Zhao G.-P."/>
            <person name="Zhou Z."/>
            <person name="Qu Y."/>
        </authorList>
    </citation>
    <scope>NUCLEOTIDE SEQUENCE [LARGE SCALE GENOMIC DNA]</scope>
    <source>
        <strain evidence="8">114-2 / CGMCC 5302</strain>
    </source>
</reference>
<evidence type="ECO:0000313" key="7">
    <source>
        <dbReference type="EMBL" id="EPS30313.1"/>
    </source>
</evidence>
<dbReference type="OrthoDB" id="3145928at2759"/>
<dbReference type="GO" id="GO:0003677">
    <property type="term" value="F:DNA binding"/>
    <property type="evidence" value="ECO:0007669"/>
    <property type="project" value="UniProtKB-KW"/>
</dbReference>
<name>S8AVP3_PENO1</name>
<keyword evidence="4" id="KW-0238">DNA-binding</keyword>
<keyword evidence="1" id="KW-0479">Metal-binding</keyword>
<dbReference type="PANTHER" id="PTHR36206">
    <property type="entry name" value="ASPERCRYPTIN BIOSYNTHESIS CLUSTER-SPECIFIC TRANSCRIPTION REGULATOR ATNN-RELATED"/>
    <property type="match status" value="1"/>
</dbReference>